<dbReference type="GO" id="GO:0012505">
    <property type="term" value="C:endomembrane system"/>
    <property type="evidence" value="ECO:0007669"/>
    <property type="project" value="TreeGrafter"/>
</dbReference>
<evidence type="ECO:0000259" key="2">
    <source>
        <dbReference type="Pfam" id="PF01425"/>
    </source>
</evidence>
<feature type="domain" description="Amidase" evidence="2">
    <location>
        <begin position="334"/>
        <end position="411"/>
    </location>
</feature>
<feature type="compositionally biased region" description="Polar residues" evidence="1">
    <location>
        <begin position="124"/>
        <end position="152"/>
    </location>
</feature>
<dbReference type="SUPFAM" id="SSF75304">
    <property type="entry name" value="Amidase signature (AS) enzymes"/>
    <property type="match status" value="1"/>
</dbReference>
<organism evidence="3">
    <name type="scientific">Caldilineaceae bacterium SB0664_bin_27</name>
    <dbReference type="NCBI Taxonomy" id="2605260"/>
    <lineage>
        <taxon>Bacteria</taxon>
        <taxon>Bacillati</taxon>
        <taxon>Chloroflexota</taxon>
        <taxon>Caldilineae</taxon>
        <taxon>Caldilineales</taxon>
        <taxon>Caldilineaceae</taxon>
    </lineage>
</organism>
<protein>
    <submittedName>
        <fullName evidence="3">Amidase</fullName>
    </submittedName>
</protein>
<dbReference type="EMBL" id="VXRG01000041">
    <property type="protein sequence ID" value="MXY92771.1"/>
    <property type="molecule type" value="Genomic_DNA"/>
</dbReference>
<dbReference type="PANTHER" id="PTHR43372">
    <property type="entry name" value="FATTY-ACID AMIDE HYDROLASE"/>
    <property type="match status" value="1"/>
</dbReference>
<evidence type="ECO:0000256" key="1">
    <source>
        <dbReference type="SAM" id="MobiDB-lite"/>
    </source>
</evidence>
<gene>
    <name evidence="3" type="ORF">F4Y42_04890</name>
</gene>
<proteinExistence type="predicted"/>
<reference evidence="3" key="1">
    <citation type="submission" date="2019-09" db="EMBL/GenBank/DDBJ databases">
        <title>Characterisation of the sponge microbiome using genome-centric metagenomics.</title>
        <authorList>
            <person name="Engelberts J.P."/>
            <person name="Robbins S.J."/>
            <person name="De Goeij J.M."/>
            <person name="Aranda M."/>
            <person name="Bell S.C."/>
            <person name="Webster N.S."/>
        </authorList>
    </citation>
    <scope>NUCLEOTIDE SEQUENCE</scope>
    <source>
        <strain evidence="3">SB0664_bin_27</strain>
    </source>
</reference>
<dbReference type="InterPro" id="IPR036928">
    <property type="entry name" value="AS_sf"/>
</dbReference>
<accession>A0A6B0YR83</accession>
<dbReference type="InterPro" id="IPR023631">
    <property type="entry name" value="Amidase_dom"/>
</dbReference>
<evidence type="ECO:0000313" key="3">
    <source>
        <dbReference type="EMBL" id="MXY92771.1"/>
    </source>
</evidence>
<dbReference type="InterPro" id="IPR052739">
    <property type="entry name" value="FAAH2"/>
</dbReference>
<comment type="caution">
    <text evidence="3">The sequence shown here is derived from an EMBL/GenBank/DDBJ whole genome shotgun (WGS) entry which is preliminary data.</text>
</comment>
<dbReference type="AlphaFoldDB" id="A0A6B0YR83"/>
<feature type="domain" description="Amidase" evidence="2">
    <location>
        <begin position="25"/>
        <end position="301"/>
    </location>
</feature>
<dbReference type="Gene3D" id="3.90.1300.10">
    <property type="entry name" value="Amidase signature (AS) domain"/>
    <property type="match status" value="1"/>
</dbReference>
<dbReference type="PANTHER" id="PTHR43372:SF4">
    <property type="entry name" value="FATTY-ACID AMIDE HYDROLASE 2"/>
    <property type="match status" value="1"/>
</dbReference>
<feature type="region of interest" description="Disordered" evidence="1">
    <location>
        <begin position="124"/>
        <end position="160"/>
    </location>
</feature>
<sequence length="441" mass="46760">METICFSSATQLIRAIHARELSAREVVAAFQAQLEAVNPRLNAVTVMAEDALDQARLADERQAQGEELGLLHGLPFTVKDTFDTSDLQSQVEFRIRKKLVARKDATVVERMKQAGAILLAKTNCPPSGSGSDTENAIVGQTRNPHNASRSPGGSSGGEAALVAAGGSPLGIGSDTGGGLRVPAAFCGVTALKPTQGRVPNSGVYNQPGGFTDQRTQIGPVALSSEDLLLALRTISGPDYLDAGVVAKPLYDPGQLPLRDLTIASFAYDPASLVTSSTANAVGASGQALARAGVQVVENRPLDLIGGARDLDQGWRRMAGTRGQDVVELLHAWDQFRTNLLQFIRYYDAILCPAVHHTAPAIGARDNQRFDYTVPFSLTGYPAAVVPVAADEEGLPVAVQIVSHPWREDIVLALAAALEEAFEGWQDDLDSGMKPHRLSGVE</sequence>
<name>A0A6B0YR83_9CHLR</name>
<dbReference type="Pfam" id="PF01425">
    <property type="entry name" value="Amidase"/>
    <property type="match status" value="2"/>
</dbReference>